<evidence type="ECO:0000313" key="2">
    <source>
        <dbReference type="EMBL" id="KAF8784942.1"/>
    </source>
</evidence>
<comment type="caution">
    <text evidence="2">The sequence shown here is derived from an EMBL/GenBank/DDBJ whole genome shotgun (WGS) entry which is preliminary data.</text>
</comment>
<reference evidence="2" key="2">
    <citation type="submission" date="2020-06" db="EMBL/GenBank/DDBJ databases">
        <authorList>
            <person name="Sheffer M."/>
        </authorList>
    </citation>
    <scope>NUCLEOTIDE SEQUENCE</scope>
</reference>
<sequence length="145" mass="16380">MRHLHPSLDLTNRTLSVDISIEPTSDSSSTVLAIDPFATILVWTIIETVALGFLTTAAFRSLKTYQYNYRNPNLYIPHTFHDDFQEDIIDLDESKDSNISIESFVFEDSVPLSKQKGVSKEPHHILKPCPILCSKRNTTKAISKS</sequence>
<evidence type="ECO:0000256" key="1">
    <source>
        <dbReference type="SAM" id="Phobius"/>
    </source>
</evidence>
<name>A0A8T0F3B5_ARGBR</name>
<keyword evidence="1" id="KW-0812">Transmembrane</keyword>
<protein>
    <submittedName>
        <fullName evidence="2">Uncharacterized protein</fullName>
    </submittedName>
</protein>
<dbReference type="EMBL" id="JABXBU010000030">
    <property type="protein sequence ID" value="KAF8784942.1"/>
    <property type="molecule type" value="Genomic_DNA"/>
</dbReference>
<keyword evidence="1" id="KW-0472">Membrane</keyword>
<proteinExistence type="predicted"/>
<dbReference type="Proteomes" id="UP000807504">
    <property type="component" value="Unassembled WGS sequence"/>
</dbReference>
<keyword evidence="3" id="KW-1185">Reference proteome</keyword>
<keyword evidence="1" id="KW-1133">Transmembrane helix</keyword>
<organism evidence="2 3">
    <name type="scientific">Argiope bruennichi</name>
    <name type="common">Wasp spider</name>
    <name type="synonym">Aranea bruennichi</name>
    <dbReference type="NCBI Taxonomy" id="94029"/>
    <lineage>
        <taxon>Eukaryota</taxon>
        <taxon>Metazoa</taxon>
        <taxon>Ecdysozoa</taxon>
        <taxon>Arthropoda</taxon>
        <taxon>Chelicerata</taxon>
        <taxon>Arachnida</taxon>
        <taxon>Araneae</taxon>
        <taxon>Araneomorphae</taxon>
        <taxon>Entelegynae</taxon>
        <taxon>Araneoidea</taxon>
        <taxon>Araneidae</taxon>
        <taxon>Argiope</taxon>
    </lineage>
</organism>
<evidence type="ECO:0000313" key="3">
    <source>
        <dbReference type="Proteomes" id="UP000807504"/>
    </source>
</evidence>
<reference evidence="2" key="1">
    <citation type="journal article" date="2020" name="bioRxiv">
        <title>Chromosome-level reference genome of the European wasp spider Argiope bruennichi: a resource for studies on range expansion and evolutionary adaptation.</title>
        <authorList>
            <person name="Sheffer M.M."/>
            <person name="Hoppe A."/>
            <person name="Krehenwinkel H."/>
            <person name="Uhl G."/>
            <person name="Kuss A.W."/>
            <person name="Jensen L."/>
            <person name="Jensen C."/>
            <person name="Gillespie R.G."/>
            <person name="Hoff K.J."/>
            <person name="Prost S."/>
        </authorList>
    </citation>
    <scope>NUCLEOTIDE SEQUENCE</scope>
</reference>
<dbReference type="AlphaFoldDB" id="A0A8T0F3B5"/>
<feature type="transmembrane region" description="Helical" evidence="1">
    <location>
        <begin position="37"/>
        <end position="59"/>
    </location>
</feature>
<gene>
    <name evidence="2" type="ORF">HNY73_010549</name>
</gene>
<accession>A0A8T0F3B5</accession>